<feature type="transmembrane region" description="Helical" evidence="4">
    <location>
        <begin position="73"/>
        <end position="91"/>
    </location>
</feature>
<dbReference type="GO" id="GO:0022857">
    <property type="term" value="F:transmembrane transporter activity"/>
    <property type="evidence" value="ECO:0007669"/>
    <property type="project" value="InterPro"/>
</dbReference>
<proteinExistence type="predicted"/>
<feature type="transmembrane region" description="Helical" evidence="4">
    <location>
        <begin position="211"/>
        <end position="229"/>
    </location>
</feature>
<feature type="transmembrane region" description="Helical" evidence="4">
    <location>
        <begin position="133"/>
        <end position="153"/>
    </location>
</feature>
<dbReference type="PROSITE" id="PS50850">
    <property type="entry name" value="MFS"/>
    <property type="match status" value="1"/>
</dbReference>
<protein>
    <submittedName>
        <fullName evidence="6">MFS transporter</fullName>
    </submittedName>
</protein>
<feature type="transmembrane region" description="Helical" evidence="4">
    <location>
        <begin position="268"/>
        <end position="293"/>
    </location>
</feature>
<evidence type="ECO:0000256" key="2">
    <source>
        <dbReference type="ARBA" id="ARBA00022989"/>
    </source>
</evidence>
<dbReference type="EMBL" id="JANWOI010000002">
    <property type="protein sequence ID" value="MDA5193848.1"/>
    <property type="molecule type" value="Genomic_DNA"/>
</dbReference>
<reference evidence="6" key="1">
    <citation type="submission" date="2022-08" db="EMBL/GenBank/DDBJ databases">
        <authorList>
            <person name="Vandamme P."/>
            <person name="Hettiarachchi A."/>
            <person name="Peeters C."/>
            <person name="Cnockaert M."/>
            <person name="Carlier A."/>
        </authorList>
    </citation>
    <scope>NUCLEOTIDE SEQUENCE</scope>
    <source>
        <strain evidence="6">LMG 31809</strain>
    </source>
</reference>
<dbReference type="Pfam" id="PF07690">
    <property type="entry name" value="MFS_1"/>
    <property type="match status" value="1"/>
</dbReference>
<feature type="domain" description="Major facilitator superfamily (MFS) profile" evidence="5">
    <location>
        <begin position="210"/>
        <end position="394"/>
    </location>
</feature>
<feature type="transmembrane region" description="Helical" evidence="4">
    <location>
        <begin position="40"/>
        <end position="61"/>
    </location>
</feature>
<dbReference type="InterPro" id="IPR011701">
    <property type="entry name" value="MFS"/>
</dbReference>
<dbReference type="Gene3D" id="1.20.1250.20">
    <property type="entry name" value="MFS general substrate transporter like domains"/>
    <property type="match status" value="1"/>
</dbReference>
<comment type="caution">
    <text evidence="6">The sequence shown here is derived from an EMBL/GenBank/DDBJ whole genome shotgun (WGS) entry which is preliminary data.</text>
</comment>
<evidence type="ECO:0000313" key="6">
    <source>
        <dbReference type="EMBL" id="MDA5193848.1"/>
    </source>
</evidence>
<sequence>MEIYHRNIALLSLAQCLFTLTGFAHGVYTGLAGLMLAPTVGLATLPISIMILGTLIAAFPLSHFMRRHGRKAGFLVAVLAGIGCGALGYLALAERSFPLFCCAAFLQGIYQAGGQFYRFAAMELAPDHYRSRAVAYVLGGGVLAPILGPTLFAKANALFEPLTFAGAYITLILLGVLAMAVLSTIPFPRPVVEDHHSTPPRPLSVIMRQPVFIMAAAAAATGFGIMVLMMTGAPLAIIGCGFTVATAASAIQWHILGMFLPSFASGPLIARVGVVPVMVLGTFLFMAAGVTAWSGLEFANFRFSLLFVAVGWNFLYTAGTSMLADSYRPNEKAKVQAVNECLLFGASAITSLLAGILIEGIGWQAVAVTTICTALALLLLILGFTVSQKQQRTA</sequence>
<dbReference type="Proteomes" id="UP001141619">
    <property type="component" value="Unassembled WGS sequence"/>
</dbReference>
<keyword evidence="1 4" id="KW-0812">Transmembrane</keyword>
<keyword evidence="3 4" id="KW-0472">Membrane</keyword>
<evidence type="ECO:0000256" key="4">
    <source>
        <dbReference type="SAM" id="Phobius"/>
    </source>
</evidence>
<dbReference type="PANTHER" id="PTHR23534:SF1">
    <property type="entry name" value="MAJOR FACILITATOR SUPERFAMILY PROTEIN"/>
    <property type="match status" value="1"/>
</dbReference>
<dbReference type="InterPro" id="IPR036259">
    <property type="entry name" value="MFS_trans_sf"/>
</dbReference>
<dbReference type="AlphaFoldDB" id="A0A9X3Z799"/>
<feature type="transmembrane region" description="Helical" evidence="4">
    <location>
        <begin position="299"/>
        <end position="316"/>
    </location>
</feature>
<organism evidence="6 7">
    <name type="scientific">Govanella unica</name>
    <dbReference type="NCBI Taxonomy" id="2975056"/>
    <lineage>
        <taxon>Bacteria</taxon>
        <taxon>Pseudomonadati</taxon>
        <taxon>Pseudomonadota</taxon>
        <taxon>Alphaproteobacteria</taxon>
        <taxon>Emcibacterales</taxon>
        <taxon>Govanellaceae</taxon>
        <taxon>Govanella</taxon>
    </lineage>
</organism>
<accession>A0A9X3Z799</accession>
<feature type="transmembrane region" description="Helical" evidence="4">
    <location>
        <begin position="165"/>
        <end position="187"/>
    </location>
</feature>
<dbReference type="RefSeq" id="WP_274943541.1">
    <property type="nucleotide sequence ID" value="NZ_JANWOI010000002.1"/>
</dbReference>
<gene>
    <name evidence="6" type="ORF">NYP16_07770</name>
</gene>
<reference evidence="6" key="2">
    <citation type="journal article" date="2023" name="Syst. Appl. Microbiol.">
        <title>Govania unica gen. nov., sp. nov., a rare biosphere bacterium that represents a novel family in the class Alphaproteobacteria.</title>
        <authorList>
            <person name="Vandamme P."/>
            <person name="Peeters C."/>
            <person name="Hettiarachchi A."/>
            <person name="Cnockaert M."/>
            <person name="Carlier A."/>
        </authorList>
    </citation>
    <scope>NUCLEOTIDE SEQUENCE</scope>
    <source>
        <strain evidence="6">LMG 31809</strain>
    </source>
</reference>
<evidence type="ECO:0000256" key="1">
    <source>
        <dbReference type="ARBA" id="ARBA00022692"/>
    </source>
</evidence>
<dbReference type="SUPFAM" id="SSF103473">
    <property type="entry name" value="MFS general substrate transporter"/>
    <property type="match status" value="1"/>
</dbReference>
<feature type="transmembrane region" description="Helical" evidence="4">
    <location>
        <begin position="364"/>
        <end position="386"/>
    </location>
</feature>
<keyword evidence="7" id="KW-1185">Reference proteome</keyword>
<evidence type="ECO:0000259" key="5">
    <source>
        <dbReference type="PROSITE" id="PS50850"/>
    </source>
</evidence>
<dbReference type="PANTHER" id="PTHR23534">
    <property type="entry name" value="MFS PERMEASE"/>
    <property type="match status" value="1"/>
</dbReference>
<keyword evidence="2 4" id="KW-1133">Transmembrane helix</keyword>
<name>A0A9X3Z799_9PROT</name>
<dbReference type="InterPro" id="IPR020846">
    <property type="entry name" value="MFS_dom"/>
</dbReference>
<feature type="transmembrane region" description="Helical" evidence="4">
    <location>
        <begin position="235"/>
        <end position="256"/>
    </location>
</feature>
<evidence type="ECO:0000256" key="3">
    <source>
        <dbReference type="ARBA" id="ARBA00023136"/>
    </source>
</evidence>
<evidence type="ECO:0000313" key="7">
    <source>
        <dbReference type="Proteomes" id="UP001141619"/>
    </source>
</evidence>